<dbReference type="PROSITE" id="PS51257">
    <property type="entry name" value="PROKAR_LIPOPROTEIN"/>
    <property type="match status" value="1"/>
</dbReference>
<keyword evidence="1" id="KW-0732">Signal</keyword>
<evidence type="ECO:0000313" key="4">
    <source>
        <dbReference type="Proteomes" id="UP001141933"/>
    </source>
</evidence>
<feature type="signal peptide" evidence="1">
    <location>
        <begin position="1"/>
        <end position="20"/>
    </location>
</feature>
<sequence>MKLYFSYLKMMLCIAVTALFSVGCNENTNDFPPLEGNIMITQATEQIQTAPQTASECTIHFTTLQDWNTTLYMEKEEVTDEDWISITPTSGEKGEHVIKAVLLANDKDYDRLATITIYCGGESIECRITQTKSDSPSEDK</sequence>
<dbReference type="Proteomes" id="UP001141933">
    <property type="component" value="Unassembled WGS sequence"/>
</dbReference>
<feature type="domain" description="BACON" evidence="2">
    <location>
        <begin position="79"/>
        <end position="130"/>
    </location>
</feature>
<comment type="caution">
    <text evidence="3">The sequence shown here is derived from an EMBL/GenBank/DDBJ whole genome shotgun (WGS) entry which is preliminary data.</text>
</comment>
<dbReference type="InterPro" id="IPR013783">
    <property type="entry name" value="Ig-like_fold"/>
</dbReference>
<dbReference type="InterPro" id="IPR024361">
    <property type="entry name" value="BACON"/>
</dbReference>
<evidence type="ECO:0000313" key="3">
    <source>
        <dbReference type="EMBL" id="MCZ8372986.1"/>
    </source>
</evidence>
<dbReference type="CDD" id="cd14948">
    <property type="entry name" value="BACON"/>
    <property type="match status" value="1"/>
</dbReference>
<feature type="chain" id="PRO_5047176525" evidence="1">
    <location>
        <begin position="21"/>
        <end position="140"/>
    </location>
</feature>
<dbReference type="Gene3D" id="2.60.40.10">
    <property type="entry name" value="Immunoglobulins"/>
    <property type="match status" value="1"/>
</dbReference>
<organism evidence="3 4">
    <name type="scientific">Phocaeicola acetigenes</name>
    <dbReference type="NCBI Taxonomy" id="3016083"/>
    <lineage>
        <taxon>Bacteria</taxon>
        <taxon>Pseudomonadati</taxon>
        <taxon>Bacteroidota</taxon>
        <taxon>Bacteroidia</taxon>
        <taxon>Bacteroidales</taxon>
        <taxon>Bacteroidaceae</taxon>
        <taxon>Phocaeicola</taxon>
    </lineage>
</organism>
<gene>
    <name evidence="3" type="ORF">O6P32_09760</name>
</gene>
<dbReference type="RefSeq" id="WP_269878286.1">
    <property type="nucleotide sequence ID" value="NZ_JAPZVM010000008.1"/>
</dbReference>
<evidence type="ECO:0000256" key="1">
    <source>
        <dbReference type="SAM" id="SignalP"/>
    </source>
</evidence>
<reference evidence="3" key="1">
    <citation type="submission" date="2022-12" db="EMBL/GenBank/DDBJ databases">
        <title>Phocaeicola acetigenes sp. nov., isolated feces from a healthy human.</title>
        <authorList>
            <person name="Do H."/>
            <person name="Ha Y.B."/>
            <person name="Kim J.-S."/>
            <person name="Suh M.K."/>
            <person name="Kim H.S."/>
            <person name="Lee J.-S."/>
        </authorList>
    </citation>
    <scope>NUCLEOTIDE SEQUENCE</scope>
    <source>
        <strain evidence="3">KGMB11183</strain>
    </source>
</reference>
<name>A0ABT4PJ20_9BACT</name>
<evidence type="ECO:0000259" key="2">
    <source>
        <dbReference type="Pfam" id="PF13004"/>
    </source>
</evidence>
<proteinExistence type="predicted"/>
<dbReference type="EMBL" id="JAPZVM010000008">
    <property type="protein sequence ID" value="MCZ8372986.1"/>
    <property type="molecule type" value="Genomic_DNA"/>
</dbReference>
<protein>
    <submittedName>
        <fullName evidence="3">BACON domain-containing protein</fullName>
    </submittedName>
</protein>
<accession>A0ABT4PJ20</accession>
<dbReference type="Pfam" id="PF13004">
    <property type="entry name" value="BACON"/>
    <property type="match status" value="1"/>
</dbReference>
<keyword evidence="4" id="KW-1185">Reference proteome</keyword>